<organism evidence="1 2">
    <name type="scientific">Candidatus Methanodesulfokora washburnensis</name>
    <dbReference type="NCBI Taxonomy" id="2478471"/>
    <lineage>
        <taxon>Archaea</taxon>
        <taxon>Thermoproteota</taxon>
        <taxon>Candidatus Korarchaeia</taxon>
        <taxon>Candidatus Korarchaeia incertae sedis</taxon>
        <taxon>Candidatus Methanodesulfokora</taxon>
    </lineage>
</organism>
<protein>
    <submittedName>
        <fullName evidence="1">Uncharacterized protein</fullName>
    </submittedName>
</protein>
<keyword evidence="2" id="KW-1185">Reference proteome</keyword>
<dbReference type="Proteomes" id="UP000277582">
    <property type="component" value="Unassembled WGS sequence"/>
</dbReference>
<dbReference type="AlphaFoldDB" id="A0A429GTV4"/>
<evidence type="ECO:0000313" key="1">
    <source>
        <dbReference type="EMBL" id="RSN77219.1"/>
    </source>
</evidence>
<dbReference type="EMBL" id="RCOS01000038">
    <property type="protein sequence ID" value="RSN77219.1"/>
    <property type="molecule type" value="Genomic_DNA"/>
</dbReference>
<name>A0A429GTV4_9CREN</name>
<reference evidence="1 2" key="1">
    <citation type="submission" date="2018-10" db="EMBL/GenBank/DDBJ databases">
        <title>Co-occurring genomic capacity for anaerobic methane metabolism and dissimilatory sulfite reduction discovered in the Korarchaeota.</title>
        <authorList>
            <person name="Mckay L.J."/>
            <person name="Dlakic M."/>
            <person name="Fields M.W."/>
            <person name="Delmont T.O."/>
            <person name="Eren A.M."/>
            <person name="Jay Z.J."/>
            <person name="Klingelsmith K.B."/>
            <person name="Rusch D.B."/>
            <person name="Inskeep W.P."/>
        </authorList>
    </citation>
    <scope>NUCLEOTIDE SEQUENCE [LARGE SCALE GENOMIC DNA]</scope>
    <source>
        <strain evidence="1 2">MDKW</strain>
    </source>
</reference>
<gene>
    <name evidence="1" type="ORF">D6D85_02855</name>
</gene>
<accession>A0A429GTV4</accession>
<proteinExistence type="predicted"/>
<evidence type="ECO:0000313" key="2">
    <source>
        <dbReference type="Proteomes" id="UP000277582"/>
    </source>
</evidence>
<comment type="caution">
    <text evidence="1">The sequence shown here is derived from an EMBL/GenBank/DDBJ whole genome shotgun (WGS) entry which is preliminary data.</text>
</comment>
<sequence length="116" mass="13076">MTRDEMLNILYGIVGAEVVCWLVDSHDRVVFDKVLLSDLVKGLGGLFVLYESYKGKVPAKWDLAATVFALELLVEELKKRILPMIKLSEPVALEYYPSLQPITEEEKKPFAGVTFS</sequence>